<dbReference type="STRING" id="1453497.AT15_06730"/>
<dbReference type="InterPro" id="IPR036188">
    <property type="entry name" value="FAD/NAD-bd_sf"/>
</dbReference>
<evidence type="ECO:0000313" key="3">
    <source>
        <dbReference type="EMBL" id="OAA31186.1"/>
    </source>
</evidence>
<dbReference type="SUPFAM" id="SSF51905">
    <property type="entry name" value="FAD/NAD(P)-binding domain"/>
    <property type="match status" value="1"/>
</dbReference>
<dbReference type="AlphaFoldDB" id="A0A176K1W6"/>
<proteinExistence type="predicted"/>
<dbReference type="InterPro" id="IPR051691">
    <property type="entry name" value="Metab_Enz_Cyan_OpOx_G3PDH"/>
</dbReference>
<sequence>MEHLETDVLVIGGGAAGMAAALSASRAGVRVTLLEREKKTGGVLNQCIHHGFGLQFYQQELTGPEFAFRLQSEMNEHSVKVISESYVRHINTKSKYVEVISPEGVFTIQAKAIVLSTGARERPFGALQIPGDRPAGIYVAGLAQRMVNLENTLPGRRALILGSGDIGLIMARRLTLEGMEVLGVVERLPYAGGLTRNVVQCLEDYDIPLYLSHTVVEVRGNKRLEKVLVSEVDENFTPISGTQKWFNVDTLILSAGLIPQVEDLGENLEIDAINRGFAVSNTCETNVPGIFAAGNNVAVFDLVDYVAAEGWIAGQNASKIVKDQKRESKRIPVIRGKNVGVLVPTYITPEEHLRIYIRLKKPMDKGTVIIKKLGIEKPFNYGVPSEMINFVVNRDKLQELKGPVKIEVIE</sequence>
<dbReference type="GO" id="GO:0016491">
    <property type="term" value="F:oxidoreductase activity"/>
    <property type="evidence" value="ECO:0007669"/>
    <property type="project" value="UniProtKB-KW"/>
</dbReference>
<dbReference type="PATRIC" id="fig|1453497.3.peg.1342"/>
<organism evidence="3 4">
    <name type="scientific">Kosmotoga arenicorallina S304</name>
    <dbReference type="NCBI Taxonomy" id="1453497"/>
    <lineage>
        <taxon>Bacteria</taxon>
        <taxon>Thermotogati</taxon>
        <taxon>Thermotogota</taxon>
        <taxon>Thermotogae</taxon>
        <taxon>Kosmotogales</taxon>
        <taxon>Kosmotogaceae</taxon>
        <taxon>Kosmotoga</taxon>
    </lineage>
</organism>
<dbReference type="PANTHER" id="PTHR42949">
    <property type="entry name" value="ANAEROBIC GLYCEROL-3-PHOSPHATE DEHYDROGENASE SUBUNIT B"/>
    <property type="match status" value="1"/>
</dbReference>
<dbReference type="PRINTS" id="PR00469">
    <property type="entry name" value="PNDRDTASEII"/>
</dbReference>
<evidence type="ECO:0000313" key="4">
    <source>
        <dbReference type="Proteomes" id="UP000077339"/>
    </source>
</evidence>
<evidence type="ECO:0000259" key="2">
    <source>
        <dbReference type="Pfam" id="PF07992"/>
    </source>
</evidence>
<feature type="domain" description="FAD/NAD(P)-binding" evidence="2">
    <location>
        <begin position="7"/>
        <end position="297"/>
    </location>
</feature>
<dbReference type="PANTHER" id="PTHR42949:SF3">
    <property type="entry name" value="ANAEROBIC GLYCEROL-3-PHOSPHATE DEHYDROGENASE SUBUNIT B"/>
    <property type="match status" value="1"/>
</dbReference>
<keyword evidence="4" id="KW-1185">Reference proteome</keyword>
<comment type="caution">
    <text evidence="3">The sequence shown here is derived from an EMBL/GenBank/DDBJ whole genome shotgun (WGS) entry which is preliminary data.</text>
</comment>
<keyword evidence="1" id="KW-0560">Oxidoreductase</keyword>
<dbReference type="Pfam" id="PF07992">
    <property type="entry name" value="Pyr_redox_2"/>
    <property type="match status" value="1"/>
</dbReference>
<dbReference type="Proteomes" id="UP000077339">
    <property type="component" value="Unassembled WGS sequence"/>
</dbReference>
<dbReference type="Gene3D" id="3.50.50.60">
    <property type="entry name" value="FAD/NAD(P)-binding domain"/>
    <property type="match status" value="2"/>
</dbReference>
<protein>
    <submittedName>
        <fullName evidence="3">Pyridine nucleotide-disulfide oxidoreductase</fullName>
    </submittedName>
</protein>
<dbReference type="OrthoDB" id="9776839at2"/>
<dbReference type="InterPro" id="IPR023753">
    <property type="entry name" value="FAD/NAD-binding_dom"/>
</dbReference>
<dbReference type="EMBL" id="JFHK01000004">
    <property type="protein sequence ID" value="OAA31186.1"/>
    <property type="molecule type" value="Genomic_DNA"/>
</dbReference>
<gene>
    <name evidence="3" type="ORF">AT15_06730</name>
</gene>
<reference evidence="3 4" key="1">
    <citation type="submission" date="2014-02" db="EMBL/GenBank/DDBJ databases">
        <title>Kosmotoga genome sequencing.</title>
        <authorList>
            <person name="Pollo S.M."/>
            <person name="Charchuk R."/>
            <person name="Nesbo C.L."/>
        </authorList>
    </citation>
    <scope>NUCLEOTIDE SEQUENCE [LARGE SCALE GENOMIC DNA]</scope>
    <source>
        <strain evidence="3 4">S304</strain>
    </source>
</reference>
<accession>A0A176K1W6</accession>
<dbReference type="PRINTS" id="PR00368">
    <property type="entry name" value="FADPNR"/>
</dbReference>
<evidence type="ECO:0000256" key="1">
    <source>
        <dbReference type="ARBA" id="ARBA00023002"/>
    </source>
</evidence>
<name>A0A176K1W6_9BACT</name>